<evidence type="ECO:0000313" key="2">
    <source>
        <dbReference type="EMBL" id="GAB78462.1"/>
    </source>
</evidence>
<name>K6W9D7_9MICO</name>
<dbReference type="Pfam" id="PF19528">
    <property type="entry name" value="DUF6056"/>
    <property type="match status" value="1"/>
</dbReference>
<feature type="transmembrane region" description="Helical" evidence="1">
    <location>
        <begin position="250"/>
        <end position="270"/>
    </location>
</feature>
<keyword evidence="1" id="KW-0812">Transmembrane</keyword>
<keyword evidence="3" id="KW-1185">Reference proteome</keyword>
<dbReference type="eggNOG" id="ENOG5033N6C">
    <property type="taxonomic scope" value="Bacteria"/>
</dbReference>
<reference evidence="2 3" key="1">
    <citation type="submission" date="2012-08" db="EMBL/GenBank/DDBJ databases">
        <title>Whole genome shotgun sequence of Austwickia chelonae NBRC 105200.</title>
        <authorList>
            <person name="Yoshida I."/>
            <person name="Hosoyama A."/>
            <person name="Tsuchikane K."/>
            <person name="Katsumata H."/>
            <person name="Ando Y."/>
            <person name="Ohji S."/>
            <person name="Hamada M."/>
            <person name="Tamura T."/>
            <person name="Yamazoe A."/>
            <person name="Yamazaki S."/>
            <person name="Fujita N."/>
        </authorList>
    </citation>
    <scope>NUCLEOTIDE SEQUENCE [LARGE SCALE GENOMIC DNA]</scope>
    <source>
        <strain evidence="2 3">NBRC 105200</strain>
    </source>
</reference>
<dbReference type="STRING" id="100225.SAMN05421595_2731"/>
<protein>
    <recommendedName>
        <fullName evidence="4">Glycosyltransferase RgtA/B/C/D-like domain-containing protein</fullName>
    </recommendedName>
</protein>
<proteinExistence type="predicted"/>
<feature type="transmembrane region" description="Helical" evidence="1">
    <location>
        <begin position="299"/>
        <end position="319"/>
    </location>
</feature>
<evidence type="ECO:0000313" key="3">
    <source>
        <dbReference type="Proteomes" id="UP000008495"/>
    </source>
</evidence>
<feature type="transmembrane region" description="Helical" evidence="1">
    <location>
        <begin position="370"/>
        <end position="392"/>
    </location>
</feature>
<evidence type="ECO:0008006" key="4">
    <source>
        <dbReference type="Google" id="ProtNLM"/>
    </source>
</evidence>
<gene>
    <name evidence="2" type="ORF">AUCHE_09_00670</name>
</gene>
<feature type="transmembrane region" description="Helical" evidence="1">
    <location>
        <begin position="457"/>
        <end position="474"/>
    </location>
</feature>
<feature type="transmembrane region" description="Helical" evidence="1">
    <location>
        <begin position="326"/>
        <end position="350"/>
    </location>
</feature>
<dbReference type="RefSeq" id="WP_006503217.1">
    <property type="nucleotide sequence ID" value="NZ_BAGZ01000009.1"/>
</dbReference>
<feature type="transmembrane region" description="Helical" evidence="1">
    <location>
        <begin position="108"/>
        <end position="128"/>
    </location>
</feature>
<dbReference type="Proteomes" id="UP000008495">
    <property type="component" value="Unassembled WGS sequence"/>
</dbReference>
<feature type="transmembrane region" description="Helical" evidence="1">
    <location>
        <begin position="204"/>
        <end position="221"/>
    </location>
</feature>
<dbReference type="InterPro" id="IPR045691">
    <property type="entry name" value="DUF6056"/>
</dbReference>
<keyword evidence="1" id="KW-1133">Transmembrane helix</keyword>
<dbReference type="OrthoDB" id="5198416at2"/>
<dbReference type="AlphaFoldDB" id="K6W9D7"/>
<dbReference type="EMBL" id="BAGZ01000009">
    <property type="protein sequence ID" value="GAB78462.1"/>
    <property type="molecule type" value="Genomic_DNA"/>
</dbReference>
<comment type="caution">
    <text evidence="2">The sequence shown here is derived from an EMBL/GenBank/DDBJ whole genome shotgun (WGS) entry which is preliminary data.</text>
</comment>
<feature type="transmembrane region" description="Helical" evidence="1">
    <location>
        <begin position="31"/>
        <end position="48"/>
    </location>
</feature>
<accession>K6W9D7</accession>
<evidence type="ECO:0000256" key="1">
    <source>
        <dbReference type="SAM" id="Phobius"/>
    </source>
</evidence>
<keyword evidence="1" id="KW-0472">Membrane</keyword>
<organism evidence="2 3">
    <name type="scientific">Austwickia chelonae NBRC 105200</name>
    <dbReference type="NCBI Taxonomy" id="1184607"/>
    <lineage>
        <taxon>Bacteria</taxon>
        <taxon>Bacillati</taxon>
        <taxon>Actinomycetota</taxon>
        <taxon>Actinomycetes</taxon>
        <taxon>Micrococcales</taxon>
        <taxon>Dermatophilaceae</taxon>
        <taxon>Austwickia</taxon>
    </lineage>
</organism>
<sequence>MTAENVENTARPRTPTAWWSTWWAQPLTTRLSHLALIAVSGLFLAYWLKVFQYHLVQGDDFLNAAMAGRPGGRMNLIEWWGTYMHDYTEVNGRMADALVRLLLIPGAWLWRILGPVTFLATTWLIYRAGTASLRARGAELPFWAGPVLWVAAACSVPFMIWRIPIIAGDAIFWMSSTVTYVISTVFVMIAVLGLARLSDGVRPARPTIAAFGVAILLAHLLHEESSLAMAAAVVATWLVAAHLRQDRILWVWSGVSLAGFLLQTCAPGVWARFALTNGGDGPKGVNSGMLAKLANAEQVLATATGPLLIAATLFATLFVCCRPVGWVLRGVAVASVLSAVVVDQLAVYRLAKGLRIFEAGIADVTDRLPVVLPGLLGVAVVFGGLLVLGFALRESFGSLFFVMLAAAGGSLVAPFAIGVVTPRSYVPPFLFLAAVVVILAAQVLADQVENPVGWTKVRLVAAAVVVLACGATYYNSAPVAQRLPKEMAANERVWRTVEAQIDRARSGQCTKVEMPKSFPRLYLFYSGAYLETRYAGYMKLYYELPEKASFTWKQGEGDCAPKSVR</sequence>
<feature type="transmembrane region" description="Helical" evidence="1">
    <location>
        <begin position="140"/>
        <end position="164"/>
    </location>
</feature>
<feature type="transmembrane region" description="Helical" evidence="1">
    <location>
        <begin position="227"/>
        <end position="243"/>
    </location>
</feature>
<feature type="transmembrane region" description="Helical" evidence="1">
    <location>
        <begin position="399"/>
        <end position="419"/>
    </location>
</feature>
<feature type="transmembrane region" description="Helical" evidence="1">
    <location>
        <begin position="425"/>
        <end position="445"/>
    </location>
</feature>
<feature type="transmembrane region" description="Helical" evidence="1">
    <location>
        <begin position="170"/>
        <end position="192"/>
    </location>
</feature>